<evidence type="ECO:0000256" key="1">
    <source>
        <dbReference type="ARBA" id="ARBA00004141"/>
    </source>
</evidence>
<dbReference type="FunFam" id="1.20.1250.20:FF:000003">
    <property type="entry name" value="Solute carrier family 17 member 3"/>
    <property type="match status" value="1"/>
</dbReference>
<feature type="transmembrane region" description="Helical" evidence="7">
    <location>
        <begin position="322"/>
        <end position="341"/>
    </location>
</feature>
<comment type="subcellular location">
    <subcellularLocation>
        <location evidence="1">Membrane</location>
        <topology evidence="1">Multi-pass membrane protein</topology>
    </subcellularLocation>
</comment>
<dbReference type="FunFam" id="1.20.1250.20:FF:000423">
    <property type="entry name" value="Putative inorganic phosphate cotransporter-like Protein"/>
    <property type="match status" value="1"/>
</dbReference>
<reference evidence="9" key="2">
    <citation type="submission" date="2020-06" db="EMBL/GenBank/DDBJ databases">
        <authorList>
            <person name="Sheffer M."/>
        </authorList>
    </citation>
    <scope>NUCLEOTIDE SEQUENCE</scope>
</reference>
<sequence>MNLSVAIVAMVDSTEETPINATYINTGCPNLWRNESQDSVKEFKGTKYNWNSKTQALILSSFYYGYVFTQLPGGVLCDKLGAKRLFGGGVLVTSSLYLLIPLAARWGVTAVVAIRILEGIGEGLTFPAVAHAMSNWSPKFERSRVSTIIFLGIPIGSIIGSPISGYLSSTDLFGGWPSTFYLFGSIGCVWFLLWCLLAYETPEIHPSISKAELLHIQQNKSEKLQTRNVFFQDVPIPWKDIFLSLPMWAVITAHFANDYAFLMLLTMMPTYFKTVLHFDITTNGLLSALPHAVQAISGLLTSYCADKLRESSKLSITAIRKIYNSIGLFGPALCCFGIIAAGCQAQLIIALLCVGMFLNGLIYSGFNVTHIDMSPDYAGVLYGITNSIANTAGILSPMIVGLITASGETVENWNEVFLITSAVYIVFGLFYAIFASAEVQSWGLASRDIQKNDRKIDKIFFVEPTI</sequence>
<evidence type="ECO:0000313" key="10">
    <source>
        <dbReference type="Proteomes" id="UP000807504"/>
    </source>
</evidence>
<keyword evidence="2" id="KW-0813">Transport</keyword>
<accession>A0A8T0F7F0</accession>
<feature type="transmembrane region" description="Helical" evidence="7">
    <location>
        <begin position="85"/>
        <end position="104"/>
    </location>
</feature>
<evidence type="ECO:0000256" key="3">
    <source>
        <dbReference type="ARBA" id="ARBA00022692"/>
    </source>
</evidence>
<evidence type="ECO:0000313" key="9">
    <source>
        <dbReference type="EMBL" id="KAF8787087.1"/>
    </source>
</evidence>
<keyword evidence="3 7" id="KW-0812">Transmembrane</keyword>
<gene>
    <name evidence="9" type="ORF">HNY73_008717</name>
</gene>
<feature type="transmembrane region" description="Helical" evidence="7">
    <location>
        <begin position="145"/>
        <end position="167"/>
    </location>
</feature>
<dbReference type="PANTHER" id="PTHR11662:SF399">
    <property type="entry name" value="FI19708P1-RELATED"/>
    <property type="match status" value="1"/>
</dbReference>
<feature type="transmembrane region" description="Helical" evidence="7">
    <location>
        <begin position="380"/>
        <end position="404"/>
    </location>
</feature>
<organism evidence="9 10">
    <name type="scientific">Argiope bruennichi</name>
    <name type="common">Wasp spider</name>
    <name type="synonym">Aranea bruennichi</name>
    <dbReference type="NCBI Taxonomy" id="94029"/>
    <lineage>
        <taxon>Eukaryota</taxon>
        <taxon>Metazoa</taxon>
        <taxon>Ecdysozoa</taxon>
        <taxon>Arthropoda</taxon>
        <taxon>Chelicerata</taxon>
        <taxon>Arachnida</taxon>
        <taxon>Araneae</taxon>
        <taxon>Araneomorphae</taxon>
        <taxon>Entelegynae</taxon>
        <taxon>Araneoidea</taxon>
        <taxon>Araneidae</taxon>
        <taxon>Argiope</taxon>
    </lineage>
</organism>
<comment type="caution">
    <text evidence="9">The sequence shown here is derived from an EMBL/GenBank/DDBJ whole genome shotgun (WGS) entry which is preliminary data.</text>
</comment>
<reference evidence="9" key="1">
    <citation type="journal article" date="2020" name="bioRxiv">
        <title>Chromosome-level reference genome of the European wasp spider Argiope bruennichi: a resource for studies on range expansion and evolutionary adaptation.</title>
        <authorList>
            <person name="Sheffer M.M."/>
            <person name="Hoppe A."/>
            <person name="Krehenwinkel H."/>
            <person name="Uhl G."/>
            <person name="Kuss A.W."/>
            <person name="Jensen L."/>
            <person name="Jensen C."/>
            <person name="Gillespie R.G."/>
            <person name="Hoff K.J."/>
            <person name="Prost S."/>
        </authorList>
    </citation>
    <scope>NUCLEOTIDE SEQUENCE</scope>
</reference>
<feature type="domain" description="Major facilitator superfamily (MFS) profile" evidence="8">
    <location>
        <begin position="1"/>
        <end position="439"/>
    </location>
</feature>
<dbReference type="GO" id="GO:0016020">
    <property type="term" value="C:membrane"/>
    <property type="evidence" value="ECO:0007669"/>
    <property type="project" value="UniProtKB-SubCell"/>
</dbReference>
<feature type="transmembrane region" description="Helical" evidence="7">
    <location>
        <begin position="179"/>
        <end position="199"/>
    </location>
</feature>
<keyword evidence="4" id="KW-0769">Symport</keyword>
<feature type="transmembrane region" description="Helical" evidence="7">
    <location>
        <begin position="416"/>
        <end position="437"/>
    </location>
</feature>
<dbReference type="InterPro" id="IPR050382">
    <property type="entry name" value="MFS_Na/Anion_cotransporter"/>
</dbReference>
<dbReference type="EMBL" id="JABXBU010000015">
    <property type="protein sequence ID" value="KAF8787087.1"/>
    <property type="molecule type" value="Genomic_DNA"/>
</dbReference>
<keyword evidence="6 7" id="KW-0472">Membrane</keyword>
<dbReference type="PROSITE" id="PS50850">
    <property type="entry name" value="MFS"/>
    <property type="match status" value="1"/>
</dbReference>
<dbReference type="InterPro" id="IPR020846">
    <property type="entry name" value="MFS_dom"/>
</dbReference>
<feature type="transmembrane region" description="Helical" evidence="7">
    <location>
        <begin position="110"/>
        <end position="133"/>
    </location>
</feature>
<proteinExistence type="predicted"/>
<keyword evidence="10" id="KW-1185">Reference proteome</keyword>
<dbReference type="SUPFAM" id="SSF103473">
    <property type="entry name" value="MFS general substrate transporter"/>
    <property type="match status" value="1"/>
</dbReference>
<evidence type="ECO:0000259" key="8">
    <source>
        <dbReference type="PROSITE" id="PS50850"/>
    </source>
</evidence>
<dbReference type="PANTHER" id="PTHR11662">
    <property type="entry name" value="SOLUTE CARRIER FAMILY 17"/>
    <property type="match status" value="1"/>
</dbReference>
<dbReference type="CDD" id="cd17318">
    <property type="entry name" value="MFS_SLC17"/>
    <property type="match status" value="1"/>
</dbReference>
<dbReference type="InterPro" id="IPR011701">
    <property type="entry name" value="MFS"/>
</dbReference>
<dbReference type="Gene3D" id="1.20.1250.20">
    <property type="entry name" value="MFS general substrate transporter like domains"/>
    <property type="match status" value="2"/>
</dbReference>
<dbReference type="Proteomes" id="UP000807504">
    <property type="component" value="Unassembled WGS sequence"/>
</dbReference>
<name>A0A8T0F7F0_ARGBR</name>
<protein>
    <submittedName>
        <fullName evidence="9">Putative inorganic phosphate cotransporter like protein</fullName>
    </submittedName>
</protein>
<evidence type="ECO:0000256" key="6">
    <source>
        <dbReference type="ARBA" id="ARBA00023136"/>
    </source>
</evidence>
<dbReference type="GO" id="GO:0006820">
    <property type="term" value="P:monoatomic anion transport"/>
    <property type="evidence" value="ECO:0007669"/>
    <property type="project" value="TreeGrafter"/>
</dbReference>
<dbReference type="AlphaFoldDB" id="A0A8T0F7F0"/>
<evidence type="ECO:0000256" key="2">
    <source>
        <dbReference type="ARBA" id="ARBA00022448"/>
    </source>
</evidence>
<dbReference type="GO" id="GO:0015293">
    <property type="term" value="F:symporter activity"/>
    <property type="evidence" value="ECO:0007669"/>
    <property type="project" value="UniProtKB-KW"/>
</dbReference>
<evidence type="ECO:0000256" key="4">
    <source>
        <dbReference type="ARBA" id="ARBA00022847"/>
    </source>
</evidence>
<feature type="transmembrane region" description="Helical" evidence="7">
    <location>
        <begin position="347"/>
        <end position="368"/>
    </location>
</feature>
<dbReference type="Pfam" id="PF07690">
    <property type="entry name" value="MFS_1"/>
    <property type="match status" value="1"/>
</dbReference>
<dbReference type="InterPro" id="IPR036259">
    <property type="entry name" value="MFS_trans_sf"/>
</dbReference>
<feature type="transmembrane region" description="Helical" evidence="7">
    <location>
        <begin position="245"/>
        <end position="268"/>
    </location>
</feature>
<evidence type="ECO:0000256" key="5">
    <source>
        <dbReference type="ARBA" id="ARBA00022989"/>
    </source>
</evidence>
<keyword evidence="5 7" id="KW-1133">Transmembrane helix</keyword>
<evidence type="ECO:0000256" key="7">
    <source>
        <dbReference type="SAM" id="Phobius"/>
    </source>
</evidence>